<reference evidence="2 3" key="1">
    <citation type="journal article" date="2024" name="Int. J. Syst. Evol. Microbiol.">
        <title>Paenibacillus hexagrammi sp. nov., a novel bacterium isolated from the gut content of Hexagrammos agrammus.</title>
        <authorList>
            <person name="Jung H.K."/>
            <person name="Kim D.G."/>
            <person name="Zin H."/>
            <person name="Park J."/>
            <person name="Jung H."/>
            <person name="Kim Y.O."/>
            <person name="Kong H.J."/>
            <person name="Kim J.W."/>
            <person name="Kim Y.S."/>
        </authorList>
    </citation>
    <scope>NUCLEOTIDE SEQUENCE [LARGE SCALE GENOMIC DNA]</scope>
    <source>
        <strain evidence="2 3">YPD9-1</strain>
    </source>
</reference>
<dbReference type="Gene3D" id="2.60.40.1080">
    <property type="match status" value="8"/>
</dbReference>
<dbReference type="InterPro" id="IPR008964">
    <property type="entry name" value="Invasin/intimin_cell_adhesion"/>
</dbReference>
<feature type="domain" description="BIG2" evidence="1">
    <location>
        <begin position="40"/>
        <end position="120"/>
    </location>
</feature>
<dbReference type="Pfam" id="PF02368">
    <property type="entry name" value="Big_2"/>
    <property type="match status" value="2"/>
</dbReference>
<feature type="domain" description="BIG2" evidence="1">
    <location>
        <begin position="207"/>
        <end position="287"/>
    </location>
</feature>
<protein>
    <submittedName>
        <fullName evidence="2">Ig-like domain-containing protein</fullName>
    </submittedName>
</protein>
<gene>
    <name evidence="2" type="ORF">L0M14_25285</name>
</gene>
<feature type="domain" description="BIG2" evidence="1">
    <location>
        <begin position="124"/>
        <end position="204"/>
    </location>
</feature>
<proteinExistence type="predicted"/>
<organism evidence="2 3">
    <name type="scientific">Paenibacillus hexagrammi</name>
    <dbReference type="NCBI Taxonomy" id="2908839"/>
    <lineage>
        <taxon>Bacteria</taxon>
        <taxon>Bacillati</taxon>
        <taxon>Bacillota</taxon>
        <taxon>Bacilli</taxon>
        <taxon>Bacillales</taxon>
        <taxon>Paenibacillaceae</taxon>
        <taxon>Paenibacillus</taxon>
    </lineage>
</organism>
<evidence type="ECO:0000313" key="3">
    <source>
        <dbReference type="Proteomes" id="UP001649230"/>
    </source>
</evidence>
<accession>A0ABY3SFQ1</accession>
<name>A0ABY3SFQ1_9BACL</name>
<dbReference type="InterPro" id="IPR003343">
    <property type="entry name" value="Big_2"/>
</dbReference>
<dbReference type="SUPFAM" id="SSF49373">
    <property type="entry name" value="Invasin/intimin cell-adhesion fragments"/>
    <property type="match status" value="6"/>
</dbReference>
<feature type="domain" description="BIG2" evidence="1">
    <location>
        <begin position="290"/>
        <end position="370"/>
    </location>
</feature>
<sequence>MAKPAAFSRKVFIFYVCLTLVMLTSISGAWGAGRAYASETISRLVLSTNSLTLSVDDSQTLTATAIYASGSTDDVSILTDWSSGDTSIATVYNGTVVAKAEGTTVITATYLAKTVVVNVTVKKKVRSLTKSKSTVNMRIDATEQLNLTATYTDNSTENVNALAEWSIDNDAIATVSNGLITALSSGQAVITAKYGNKSVTIAVNVDVARRLDIDQSSLELRTGGTQQLKLMATFDDGSVVDVADKAEWSTSQGNVADAFKGLVTAYGSGEAVLTAEYGTKTATVYVDVEMAKRLDVNKSDLFMKVDESEQLTLNATFADGTVEDVTSKAEWSSDNEDVASVTSGKITIYSVGEATITAQYGSKTTTVSVNAGVPKTLEAGTPTLNLHKGDKSAVTITATYMDGNQEDVTDKVSWTSDNEEVAFASDGNVYALTSGQANLTAEYGGKKAVIQAQVDVTRSLTASETSLSLKSDESKQVTLKVVYTDGTSEDVTSKASWSTDNTDTAAAQAGNITALKPGQATITASYGGQSAVITVNVDQVKKLTSSETDLFLQKNGSKQLSLTAYFDDSTSEDVTSKATWTSADEDIAYVTGGAIHAVSTGRTTITGTYGGKSVIVTVDVAVARKLEFSTKLLSLRSGDTASLTLKATFADGTSEDVTSEAVWSSSEDDVAYAAAAACRPIVRVKRL</sequence>
<evidence type="ECO:0000313" key="2">
    <source>
        <dbReference type="EMBL" id="UJF32853.1"/>
    </source>
</evidence>
<feature type="domain" description="BIG2" evidence="1">
    <location>
        <begin position="454"/>
        <end position="536"/>
    </location>
</feature>
<dbReference type="RefSeq" id="WP_235119196.1">
    <property type="nucleotide sequence ID" value="NZ_CP090978.1"/>
</dbReference>
<dbReference type="Proteomes" id="UP001649230">
    <property type="component" value="Chromosome"/>
</dbReference>
<keyword evidence="3" id="KW-1185">Reference proteome</keyword>
<evidence type="ECO:0000259" key="1">
    <source>
        <dbReference type="SMART" id="SM00635"/>
    </source>
</evidence>
<feature type="domain" description="BIG2" evidence="1">
    <location>
        <begin position="539"/>
        <end position="619"/>
    </location>
</feature>
<feature type="domain" description="BIG2" evidence="1">
    <location>
        <begin position="371"/>
        <end position="453"/>
    </location>
</feature>
<dbReference type="SMART" id="SM00635">
    <property type="entry name" value="BID_2"/>
    <property type="match status" value="7"/>
</dbReference>
<dbReference type="EMBL" id="CP090978">
    <property type="protein sequence ID" value="UJF32853.1"/>
    <property type="molecule type" value="Genomic_DNA"/>
</dbReference>